<dbReference type="GO" id="GO:0016020">
    <property type="term" value="C:membrane"/>
    <property type="evidence" value="ECO:0007669"/>
    <property type="project" value="UniProtKB-SubCell"/>
</dbReference>
<dbReference type="Pfam" id="PF00535">
    <property type="entry name" value="Glycos_transf_2"/>
    <property type="match status" value="1"/>
</dbReference>
<dbReference type="AlphaFoldDB" id="H8L3P3"/>
<keyword evidence="4 5" id="KW-0472">Membrane</keyword>
<evidence type="ECO:0000256" key="4">
    <source>
        <dbReference type="ARBA" id="ARBA00023136"/>
    </source>
</evidence>
<evidence type="ECO:0000256" key="5">
    <source>
        <dbReference type="SAM" id="Phobius"/>
    </source>
</evidence>
<dbReference type="SUPFAM" id="SSF53448">
    <property type="entry name" value="Nucleotide-diphospho-sugar transferases"/>
    <property type="match status" value="1"/>
</dbReference>
<evidence type="ECO:0000259" key="6">
    <source>
        <dbReference type="Pfam" id="PF00535"/>
    </source>
</evidence>
<evidence type="ECO:0000313" key="8">
    <source>
        <dbReference type="EMBL" id="AFC87412.1"/>
    </source>
</evidence>
<dbReference type="KEGG" id="fau:Fraau_3085"/>
<dbReference type="InterPro" id="IPR007016">
    <property type="entry name" value="O-antigen_ligase-rel_domated"/>
</dbReference>
<keyword evidence="3 5" id="KW-1133">Transmembrane helix</keyword>
<name>H8L3P3_FRAAD</name>
<dbReference type="GO" id="GO:0016740">
    <property type="term" value="F:transferase activity"/>
    <property type="evidence" value="ECO:0007669"/>
    <property type="project" value="UniProtKB-KW"/>
</dbReference>
<dbReference type="InterPro" id="IPR029044">
    <property type="entry name" value="Nucleotide-diphossugar_trans"/>
</dbReference>
<dbReference type="Proteomes" id="UP000005234">
    <property type="component" value="Chromosome"/>
</dbReference>
<evidence type="ECO:0000256" key="1">
    <source>
        <dbReference type="ARBA" id="ARBA00004141"/>
    </source>
</evidence>
<feature type="transmembrane region" description="Helical" evidence="5">
    <location>
        <begin position="137"/>
        <end position="157"/>
    </location>
</feature>
<dbReference type="STRING" id="767434.Fraau_3085"/>
<organism evidence="8 9">
    <name type="scientific">Frateuria aurantia (strain ATCC 33424 / DSM 6220 / KCTC 2777 / LMG 1558 / NBRC 3245 / NCIMB 13370)</name>
    <name type="common">Acetobacter aurantius</name>
    <dbReference type="NCBI Taxonomy" id="767434"/>
    <lineage>
        <taxon>Bacteria</taxon>
        <taxon>Pseudomonadati</taxon>
        <taxon>Pseudomonadota</taxon>
        <taxon>Gammaproteobacteria</taxon>
        <taxon>Lysobacterales</taxon>
        <taxon>Rhodanobacteraceae</taxon>
        <taxon>Frateuria</taxon>
    </lineage>
</organism>
<feature type="transmembrane region" description="Helical" evidence="5">
    <location>
        <begin position="50"/>
        <end position="68"/>
    </location>
</feature>
<sequence length="747" mass="82840">MSERREDPLIHLRQIPGHVAWLLAGLLWLWLGMVWMPAGPSLNPGHAYNLLVALLLYVPVLIWLVRGFRAWPRYLRQSSTLRLSLLLMGWALLSLCWSNVDHRGQEAGRILSVLSLIVAWLVCFGRHRERTIEFLDIGAAALALSALMLIGMAWSAGHGLDRLAAIGVLGNANSAGAVMGAACLWLMGGGSRASPRYAWRWVAVTILWVFVLLSQSRSTLAGWLAVAMLTGLTYYRHRLTPRRFVILGGLLVTGALLVYLLGQRGMSLRPQIAARTLQMIAAGSWHGQGQGSHFLVYAGRQTLTHTHNLFTQTLLQLGWPGLLLLVALLLSALRTGLRWRHQPEGRMLLQTGLYGLVVTQFDLPVLLDSPHPVWILLWLPLAQAVLLETCGGFVAPAGRGLSACRKTGIVNRSLNGREQAAGSSRRGSGGECMSEQTLGISVVVTNYNYAAFVTQAVDAALAQSHPPLEIVVVDDGSTDDSVSLLRERYAGHSKIILLAQANGGQLQAFKAGMARVRGDVVCFLDADDYWDEGYLAKLAALYAARPDVDFVFSDMQLSGRVQERIAFAAGPVDLGYTAIATWQEAVWYGAPTSGLSLRTTLARRCLDLPASFDPVWRLAADNCLVFGASLLGGRKYYLPTGDVHYRVHSEHNWWFTQARERQFLHTYRSRCLINHYAAIMHMDGLTLRLAKAEFKSRVDPDWQETRRYLRLIWSSDDPLRRRLERCTGMIGGYLRGRRQRLRGTAKA</sequence>
<dbReference type="Gene3D" id="3.90.550.10">
    <property type="entry name" value="Spore Coat Polysaccharide Biosynthesis Protein SpsA, Chain A"/>
    <property type="match status" value="1"/>
</dbReference>
<proteinExistence type="predicted"/>
<dbReference type="PANTHER" id="PTHR43685">
    <property type="entry name" value="GLYCOSYLTRANSFERASE"/>
    <property type="match status" value="1"/>
</dbReference>
<evidence type="ECO:0000313" key="9">
    <source>
        <dbReference type="Proteomes" id="UP000005234"/>
    </source>
</evidence>
<dbReference type="eggNOG" id="COG3307">
    <property type="taxonomic scope" value="Bacteria"/>
</dbReference>
<feature type="transmembrane region" description="Helical" evidence="5">
    <location>
        <begin position="163"/>
        <end position="185"/>
    </location>
</feature>
<keyword evidence="8" id="KW-0808">Transferase</keyword>
<feature type="domain" description="Glycosyltransferase 2-like" evidence="6">
    <location>
        <begin position="441"/>
        <end position="548"/>
    </location>
</feature>
<feature type="transmembrane region" description="Helical" evidence="5">
    <location>
        <begin position="20"/>
        <end position="38"/>
    </location>
</feature>
<comment type="subcellular location">
    <subcellularLocation>
        <location evidence="1">Membrane</location>
        <topology evidence="1">Multi-pass membrane protein</topology>
    </subcellularLocation>
</comment>
<evidence type="ECO:0000256" key="3">
    <source>
        <dbReference type="ARBA" id="ARBA00022989"/>
    </source>
</evidence>
<protein>
    <submittedName>
        <fullName evidence="8">Glycosyl transferase</fullName>
    </submittedName>
</protein>
<dbReference type="CDD" id="cd00761">
    <property type="entry name" value="Glyco_tranf_GTA_type"/>
    <property type="match status" value="1"/>
</dbReference>
<accession>H8L3P3</accession>
<dbReference type="OrthoDB" id="9801954at2"/>
<gene>
    <name evidence="8" type="ordered locus">Fraau_3085</name>
</gene>
<feature type="transmembrane region" description="Helical" evidence="5">
    <location>
        <begin position="106"/>
        <end position="125"/>
    </location>
</feature>
<feature type="transmembrane region" description="Helical" evidence="5">
    <location>
        <begin position="80"/>
        <end position="100"/>
    </location>
</feature>
<evidence type="ECO:0000256" key="2">
    <source>
        <dbReference type="ARBA" id="ARBA00022692"/>
    </source>
</evidence>
<dbReference type="PANTHER" id="PTHR43685:SF2">
    <property type="entry name" value="GLYCOSYLTRANSFERASE 2-LIKE DOMAIN-CONTAINING PROTEIN"/>
    <property type="match status" value="1"/>
</dbReference>
<dbReference type="InterPro" id="IPR001173">
    <property type="entry name" value="Glyco_trans_2-like"/>
</dbReference>
<feature type="transmembrane region" description="Helical" evidence="5">
    <location>
        <begin position="317"/>
        <end position="335"/>
    </location>
</feature>
<feature type="domain" description="O-antigen ligase-related" evidence="7">
    <location>
        <begin position="203"/>
        <end position="326"/>
    </location>
</feature>
<feature type="transmembrane region" description="Helical" evidence="5">
    <location>
        <begin position="244"/>
        <end position="262"/>
    </location>
</feature>
<dbReference type="EMBL" id="CP003350">
    <property type="protein sequence ID" value="AFC87412.1"/>
    <property type="molecule type" value="Genomic_DNA"/>
</dbReference>
<keyword evidence="2 5" id="KW-0812">Transmembrane</keyword>
<keyword evidence="9" id="KW-1185">Reference proteome</keyword>
<dbReference type="RefSeq" id="WP_014404415.1">
    <property type="nucleotide sequence ID" value="NC_017033.1"/>
</dbReference>
<evidence type="ECO:0000259" key="7">
    <source>
        <dbReference type="Pfam" id="PF04932"/>
    </source>
</evidence>
<dbReference type="InterPro" id="IPR050834">
    <property type="entry name" value="Glycosyltransf_2"/>
</dbReference>
<reference evidence="8" key="1">
    <citation type="submission" date="2012-02" db="EMBL/GenBank/DDBJ databases">
        <title>The complete genome of Frateuria aurantia DSM 6220.</title>
        <authorList>
            <consortium name="US DOE Joint Genome Institute (JGI-PGF)"/>
            <person name="Lucas S."/>
            <person name="Copeland A."/>
            <person name="Lapidus A."/>
            <person name="Glavina del Rio T."/>
            <person name="Dalin E."/>
            <person name="Tice H."/>
            <person name="Bruce D."/>
            <person name="Goodwin L."/>
            <person name="Pitluck S."/>
            <person name="Peters L."/>
            <person name="Ovchinnikova G."/>
            <person name="Teshima H."/>
            <person name="Kyrpides N."/>
            <person name="Mavromatis K."/>
            <person name="Ivanova N."/>
            <person name="Brettin T."/>
            <person name="Detter J.C."/>
            <person name="Han C."/>
            <person name="Larimer F."/>
            <person name="Land M."/>
            <person name="Hauser L."/>
            <person name="Markowitz V."/>
            <person name="Cheng J.-F."/>
            <person name="Hugenholtz P."/>
            <person name="Woyke T."/>
            <person name="Wu D."/>
            <person name="Brambilla E."/>
            <person name="Klenk H.-P."/>
            <person name="Eisen J.A."/>
        </authorList>
    </citation>
    <scope>NUCLEOTIDE SEQUENCE</scope>
    <source>
        <strain evidence="8">DSM 6220</strain>
    </source>
</reference>
<dbReference type="HOGENOM" id="CLU_372036_0_0_6"/>
<dbReference type="Pfam" id="PF04932">
    <property type="entry name" value="Wzy_C"/>
    <property type="match status" value="1"/>
</dbReference>
<dbReference type="eggNOG" id="COG1215">
    <property type="taxonomic scope" value="Bacteria"/>
</dbReference>